<dbReference type="Proteomes" id="UP000675781">
    <property type="component" value="Unassembled WGS sequence"/>
</dbReference>
<reference evidence="4" key="1">
    <citation type="submission" date="2021-04" db="EMBL/GenBank/DDBJ databases">
        <title>Genome based classification of Actinospica acidithermotolerans sp. nov., an actinobacterium isolated from an Indonesian hot spring.</title>
        <authorList>
            <person name="Kusuma A.B."/>
            <person name="Putra K.E."/>
            <person name="Nafisah S."/>
            <person name="Loh J."/>
            <person name="Nouioui I."/>
            <person name="Goodfellow M."/>
        </authorList>
    </citation>
    <scope>NUCLEOTIDE SEQUENCE</scope>
    <source>
        <strain evidence="4">CSCA 57</strain>
    </source>
</reference>
<comment type="caution">
    <text evidence="4">The sequence shown here is derived from an EMBL/GenBank/DDBJ whole genome shotgun (WGS) entry which is preliminary data.</text>
</comment>
<gene>
    <name evidence="4" type="ORF">KDL01_28585</name>
</gene>
<dbReference type="PROSITE" id="PS50801">
    <property type="entry name" value="STAS"/>
    <property type="match status" value="1"/>
</dbReference>
<dbReference type="CDD" id="cd07043">
    <property type="entry name" value="STAS_anti-anti-sigma_factors"/>
    <property type="match status" value="1"/>
</dbReference>
<dbReference type="Gene3D" id="3.30.750.24">
    <property type="entry name" value="STAS domain"/>
    <property type="match status" value="1"/>
</dbReference>
<feature type="domain" description="STAS" evidence="3">
    <location>
        <begin position="24"/>
        <end position="134"/>
    </location>
</feature>
<evidence type="ECO:0000313" key="4">
    <source>
        <dbReference type="EMBL" id="MBR7837269.1"/>
    </source>
</evidence>
<dbReference type="Pfam" id="PF01740">
    <property type="entry name" value="STAS"/>
    <property type="match status" value="1"/>
</dbReference>
<accession>A0A941IRE6</accession>
<dbReference type="InterPro" id="IPR036513">
    <property type="entry name" value="STAS_dom_sf"/>
</dbReference>
<dbReference type="AlphaFoldDB" id="A0A941IRE6"/>
<dbReference type="GO" id="GO:0043856">
    <property type="term" value="F:anti-sigma factor antagonist activity"/>
    <property type="evidence" value="ECO:0007669"/>
    <property type="project" value="InterPro"/>
</dbReference>
<dbReference type="NCBIfam" id="TIGR00377">
    <property type="entry name" value="ant_ant_sig"/>
    <property type="match status" value="1"/>
</dbReference>
<dbReference type="PANTHER" id="PTHR33495:SF2">
    <property type="entry name" value="ANTI-SIGMA FACTOR ANTAGONIST TM_1081-RELATED"/>
    <property type="match status" value="1"/>
</dbReference>
<evidence type="ECO:0000256" key="1">
    <source>
        <dbReference type="ARBA" id="ARBA00009013"/>
    </source>
</evidence>
<proteinExistence type="inferred from homology"/>
<name>A0A941IRE6_9ACTN</name>
<dbReference type="RefSeq" id="WP_212531736.1">
    <property type="nucleotide sequence ID" value="NZ_JAGSOG010000192.1"/>
</dbReference>
<organism evidence="4 5">
    <name type="scientific">Actinospica durhamensis</name>
    <dbReference type="NCBI Taxonomy" id="1508375"/>
    <lineage>
        <taxon>Bacteria</taxon>
        <taxon>Bacillati</taxon>
        <taxon>Actinomycetota</taxon>
        <taxon>Actinomycetes</taxon>
        <taxon>Catenulisporales</taxon>
        <taxon>Actinospicaceae</taxon>
        <taxon>Actinospica</taxon>
    </lineage>
</organism>
<dbReference type="SUPFAM" id="SSF52091">
    <property type="entry name" value="SpoIIaa-like"/>
    <property type="match status" value="1"/>
</dbReference>
<dbReference type="EMBL" id="JAGSOG010000192">
    <property type="protein sequence ID" value="MBR7837269.1"/>
    <property type="molecule type" value="Genomic_DNA"/>
</dbReference>
<dbReference type="InterPro" id="IPR003658">
    <property type="entry name" value="Anti-sigma_ant"/>
</dbReference>
<evidence type="ECO:0000256" key="2">
    <source>
        <dbReference type="RuleBase" id="RU003749"/>
    </source>
</evidence>
<comment type="similarity">
    <text evidence="1 2">Belongs to the anti-sigma-factor antagonist family.</text>
</comment>
<dbReference type="InterPro" id="IPR002645">
    <property type="entry name" value="STAS_dom"/>
</dbReference>
<evidence type="ECO:0000259" key="3">
    <source>
        <dbReference type="PROSITE" id="PS50801"/>
    </source>
</evidence>
<protein>
    <recommendedName>
        <fullName evidence="2">Anti-sigma factor antagonist</fullName>
    </recommendedName>
</protein>
<dbReference type="PANTHER" id="PTHR33495">
    <property type="entry name" value="ANTI-SIGMA FACTOR ANTAGONIST TM_1081-RELATED-RELATED"/>
    <property type="match status" value="1"/>
</dbReference>
<evidence type="ECO:0000313" key="5">
    <source>
        <dbReference type="Proteomes" id="UP000675781"/>
    </source>
</evidence>
<keyword evidence="5" id="KW-1185">Reference proteome</keyword>
<sequence>MTEPSPGGARARPGYSRRFPSSLLSAEIWLERGLVAARLGGELDIYSAADLGAALGEAQREADRGSVLFLLEALTFADSSALGVFVGALKRARAAGGGVALVGVPEFLLKTLRVTGLATHLPAFATVEEGWDRLETASGRAEAPENTHTQ</sequence>